<feature type="transmembrane region" description="Helical" evidence="2">
    <location>
        <begin position="504"/>
        <end position="529"/>
    </location>
</feature>
<dbReference type="RefSeq" id="WP_189302872.1">
    <property type="nucleotide sequence ID" value="NZ_BMRP01000016.1"/>
</dbReference>
<evidence type="ECO:0000313" key="4">
    <source>
        <dbReference type="EMBL" id="GGU75115.1"/>
    </source>
</evidence>
<feature type="compositionally biased region" description="Basic and acidic residues" evidence="1">
    <location>
        <begin position="7"/>
        <end position="22"/>
    </location>
</feature>
<name>A0ABQ2V954_9ACTN</name>
<evidence type="ECO:0000256" key="2">
    <source>
        <dbReference type="SAM" id="Phobius"/>
    </source>
</evidence>
<evidence type="ECO:0000313" key="5">
    <source>
        <dbReference type="Proteomes" id="UP000654471"/>
    </source>
</evidence>
<feature type="transmembrane region" description="Helical" evidence="2">
    <location>
        <begin position="608"/>
        <end position="631"/>
    </location>
</feature>
<dbReference type="Proteomes" id="UP000654471">
    <property type="component" value="Unassembled WGS sequence"/>
</dbReference>
<feature type="region of interest" description="Disordered" evidence="1">
    <location>
        <begin position="759"/>
        <end position="821"/>
    </location>
</feature>
<reference evidence="5" key="1">
    <citation type="journal article" date="2019" name="Int. J. Syst. Evol. Microbiol.">
        <title>The Global Catalogue of Microorganisms (GCM) 10K type strain sequencing project: providing services to taxonomists for standard genome sequencing and annotation.</title>
        <authorList>
            <consortium name="The Broad Institute Genomics Platform"/>
            <consortium name="The Broad Institute Genome Sequencing Center for Infectious Disease"/>
            <person name="Wu L."/>
            <person name="Ma J."/>
        </authorList>
    </citation>
    <scope>NUCLEOTIDE SEQUENCE [LARGE SCALE GENOMIC DNA]</scope>
    <source>
        <strain evidence="5">JCM 3399</strain>
    </source>
</reference>
<organism evidence="4 5">
    <name type="scientific">Streptomyces albospinus</name>
    <dbReference type="NCBI Taxonomy" id="285515"/>
    <lineage>
        <taxon>Bacteria</taxon>
        <taxon>Bacillati</taxon>
        <taxon>Actinomycetota</taxon>
        <taxon>Actinomycetes</taxon>
        <taxon>Kitasatosporales</taxon>
        <taxon>Streptomycetaceae</taxon>
        <taxon>Streptomyces</taxon>
    </lineage>
</organism>
<dbReference type="EMBL" id="BMRP01000016">
    <property type="protein sequence ID" value="GGU75115.1"/>
    <property type="molecule type" value="Genomic_DNA"/>
</dbReference>
<dbReference type="InterPro" id="IPR027417">
    <property type="entry name" value="P-loop_NTPase"/>
</dbReference>
<sequence>MNTGPDPQDRTARTPDRADGERSVSVGGDNFGVVNTGDHPVTLLFAGGVSAEGALAELADQLVDAVRSGRPSVDEELAHKADLLADEVDARLQNDEEQLRLQDRSQLTVHWRPVPGKAPGRAEDVRNVPAGAPDVPSLDLCRLDEIMAVHERAELRWLMVLGREGSGKSVLALQFALNRLKERPRARKAPVPVIFSLGSWNPGATSLRRWLIGRLERDHPFLAEASPSGKTWAAALVGAKCVLPILDGFDEIAIGLRKRALIALNSSTLPLLVTSRRTEIEAAAEDNVVPSAAVIELIDLNLDDSVTYLQKATGTTPSGGMGVAPRAGWAYVLRELSRRPLTQASAHLAAVLTTPLMVTLARFVYESDADPSDLSGRDPSELLDTEKFGTREALEKHLLDSYIRTAYDRFPANEPEAEAEAEAEAAEENRRWDAERAQHWLGYLAAHLTELNTPDIEWWRLGTTVRLRWRMLRVGVTVGIASGLVAGLVYGAEVGLLHGPAYGLGAAGLTGPLNGLAMGLTFGFMHGFVTKMDVGGPMFEPSLMEIKLQGWTKNGTKTRLRKSLRPRVTRGLAGGLLFGLLWALGSAALMALLGVPGPAIAMSAGEELAVGIGLGFAIGLIAALGAGFETVIPREKHALPSYLLNTNRTTVLKQMLTIGLVIGSGYGIMFGLANSALTGLGAGLVAGSMIALGAATMTAWGRWVVLARIWLPLTGRLPRDLDAFLQDAYARGILRQVGVVYQFRHVQLRDHLCDVYRKGLEGSRPGPGPAHPPDEPESPRAVGSPSATTDPRMRRAAQHHGRPAGPDAPLDTERGTRAAPP</sequence>
<protein>
    <recommendedName>
        <fullName evidence="3">NACHT domain-containing protein</fullName>
    </recommendedName>
</protein>
<keyword evidence="2" id="KW-0472">Membrane</keyword>
<feature type="transmembrane region" description="Helical" evidence="2">
    <location>
        <begin position="679"/>
        <end position="700"/>
    </location>
</feature>
<proteinExistence type="predicted"/>
<gene>
    <name evidence="4" type="ORF">GCM10010211_46370</name>
</gene>
<feature type="region of interest" description="Disordered" evidence="1">
    <location>
        <begin position="1"/>
        <end position="31"/>
    </location>
</feature>
<feature type="transmembrane region" description="Helical" evidence="2">
    <location>
        <begin position="571"/>
        <end position="596"/>
    </location>
</feature>
<feature type="transmembrane region" description="Helical" evidence="2">
    <location>
        <begin position="471"/>
        <end position="492"/>
    </location>
</feature>
<comment type="caution">
    <text evidence="4">The sequence shown here is derived from an EMBL/GenBank/DDBJ whole genome shotgun (WGS) entry which is preliminary data.</text>
</comment>
<accession>A0ABQ2V954</accession>
<feature type="transmembrane region" description="Helical" evidence="2">
    <location>
        <begin position="651"/>
        <end position="673"/>
    </location>
</feature>
<feature type="domain" description="NACHT" evidence="3">
    <location>
        <begin position="158"/>
        <end position="311"/>
    </location>
</feature>
<evidence type="ECO:0000259" key="3">
    <source>
        <dbReference type="Pfam" id="PF05729"/>
    </source>
</evidence>
<keyword evidence="2" id="KW-0812">Transmembrane</keyword>
<keyword evidence="2" id="KW-1133">Transmembrane helix</keyword>
<feature type="compositionally biased region" description="Basic and acidic residues" evidence="1">
    <location>
        <begin position="811"/>
        <end position="821"/>
    </location>
</feature>
<dbReference type="Gene3D" id="3.40.50.300">
    <property type="entry name" value="P-loop containing nucleotide triphosphate hydrolases"/>
    <property type="match status" value="1"/>
</dbReference>
<evidence type="ECO:0000256" key="1">
    <source>
        <dbReference type="SAM" id="MobiDB-lite"/>
    </source>
</evidence>
<keyword evidence="5" id="KW-1185">Reference proteome</keyword>
<dbReference type="InterPro" id="IPR007111">
    <property type="entry name" value="NACHT_NTPase"/>
</dbReference>
<dbReference type="Pfam" id="PF05729">
    <property type="entry name" value="NACHT"/>
    <property type="match status" value="1"/>
</dbReference>